<dbReference type="GO" id="GO:0042973">
    <property type="term" value="F:glucan endo-1,3-beta-D-glucosidase activity"/>
    <property type="evidence" value="ECO:0007669"/>
    <property type="project" value="UniProtKB-EC"/>
</dbReference>
<dbReference type="GO" id="GO:0071555">
    <property type="term" value="P:cell wall organization"/>
    <property type="evidence" value="ECO:0007669"/>
    <property type="project" value="UniProtKB-KW"/>
</dbReference>
<feature type="domain" description="Cell wall protein YJL171C/Tos1 N-terminal" evidence="9">
    <location>
        <begin position="161"/>
        <end position="220"/>
    </location>
</feature>
<evidence type="ECO:0000256" key="3">
    <source>
        <dbReference type="ARBA" id="ARBA00012780"/>
    </source>
</evidence>
<dbReference type="PANTHER" id="PTHR31737:SF2">
    <property type="entry name" value="PROTEIN TOS1"/>
    <property type="match status" value="1"/>
</dbReference>
<dbReference type="InterPro" id="IPR013320">
    <property type="entry name" value="ConA-like_dom_sf"/>
</dbReference>
<keyword evidence="4" id="KW-0732">Signal</keyword>
<dbReference type="eggNOG" id="ENOG502QSI7">
    <property type="taxonomic scope" value="Eukaryota"/>
</dbReference>
<dbReference type="InParanoid" id="K1XZI2"/>
<dbReference type="EC" id="3.2.1.39" evidence="3"/>
<dbReference type="SUPFAM" id="SSF49899">
    <property type="entry name" value="Concanavalin A-like lectins/glucanases"/>
    <property type="match status" value="1"/>
</dbReference>
<reference evidence="10 11" key="1">
    <citation type="journal article" date="2012" name="BMC Genomics">
        <title>Sequencing the genome of Marssonina brunnea reveals fungus-poplar co-evolution.</title>
        <authorList>
            <person name="Zhu S."/>
            <person name="Cao Y.-Z."/>
            <person name="Jiang C."/>
            <person name="Tan B.-Y."/>
            <person name="Wang Z."/>
            <person name="Feng S."/>
            <person name="Zhang L."/>
            <person name="Su X.-H."/>
            <person name="Brejova B."/>
            <person name="Vinar T."/>
            <person name="Xu M."/>
            <person name="Wang M.-X."/>
            <person name="Zhang S.-G."/>
            <person name="Huang M.-R."/>
            <person name="Wu R."/>
            <person name="Zhou Y."/>
        </authorList>
    </citation>
    <scope>NUCLEOTIDE SEQUENCE [LARGE SCALE GENOMIC DNA]</scope>
    <source>
        <strain evidence="10 11">MB_m1</strain>
    </source>
</reference>
<evidence type="ECO:0000256" key="4">
    <source>
        <dbReference type="ARBA" id="ARBA00022729"/>
    </source>
</evidence>
<keyword evidence="7" id="KW-0961">Cell wall biogenesis/degradation</keyword>
<dbReference type="OrthoDB" id="118256at2759"/>
<dbReference type="PANTHER" id="PTHR31737">
    <property type="entry name" value="PROTEIN TOS1"/>
    <property type="match status" value="1"/>
</dbReference>
<dbReference type="GeneID" id="18759926"/>
<dbReference type="Gene3D" id="2.60.120.200">
    <property type="match status" value="1"/>
</dbReference>
<dbReference type="InterPro" id="IPR018805">
    <property type="entry name" value="YJL171C/Tos1_C"/>
</dbReference>
<proteinExistence type="inferred from homology"/>
<dbReference type="STRING" id="1072389.K1XZI2"/>
<dbReference type="Proteomes" id="UP000006753">
    <property type="component" value="Unassembled WGS sequence"/>
</dbReference>
<evidence type="ECO:0000256" key="2">
    <source>
        <dbReference type="ARBA" id="ARBA00006055"/>
    </source>
</evidence>
<keyword evidence="11" id="KW-1185">Reference proteome</keyword>
<dbReference type="GO" id="GO:0009277">
    <property type="term" value="C:fungal-type cell wall"/>
    <property type="evidence" value="ECO:0007669"/>
    <property type="project" value="TreeGrafter"/>
</dbReference>
<sequence length="565" mass="61077">MPQHSPPSPTILPVFGSLARKAHPLSKSSQFKKQPLLRCTSSTSPFPPLINIFSSQHQLRTCAPPSFNDNILCPLSFLHDWASVTVKFQIPFKSSSARSNLQTISTSAVGIGIANVTMKALQLLLGLAIMAVGFLSGVGADQCAKGATELGGNWFCEEVSAIKYHNVGLTGTYNEVVHMGSDGTCQTKVTHFRGPLAPFNDELSLHVRGPVALKQFAAYNIQGPSKVAKRSLHFGHAQLHHRHDPQKRDKILATIDGEVVSWTADTAGYYTPNPVGGRTSLVTVTTTICPVSSAIPTGKADGFSLDKIAEPKTTYPDAASVAENKEIAKSKHSFKRVSYYNAESQVADNVVFLGNHGGAHSGVFDHHFGASQSYVDSKGISGSAYPEVLEDTIIPSSHEISIFTAEKCDKNCGYVRPGAVAYRGFVGEARAFLIEFQMPLDGNRGFQGDTPAIWLLNAKIPRTAMYMNCSCWSNCGEIDIAEALDKGSLKLKSTIHDHNPGGDSDYFARPTETTVTYLVTLRDDTVFIARVDNLAFPTELTSDYLDAVTASVELSKSDFNIAHFA</sequence>
<evidence type="ECO:0000256" key="7">
    <source>
        <dbReference type="ARBA" id="ARBA00023316"/>
    </source>
</evidence>
<dbReference type="Pfam" id="PF10287">
    <property type="entry name" value="YJL171C_Tos1_C"/>
    <property type="match status" value="1"/>
</dbReference>
<evidence type="ECO:0000259" key="9">
    <source>
        <dbReference type="Pfam" id="PF10290"/>
    </source>
</evidence>
<feature type="domain" description="Cell wall protein YJL171C/Tos1 C-terminal" evidence="8">
    <location>
        <begin position="333"/>
        <end position="546"/>
    </location>
</feature>
<evidence type="ECO:0000313" key="10">
    <source>
        <dbReference type="EMBL" id="EKD18219.1"/>
    </source>
</evidence>
<name>K1XZI2_MARBU</name>
<dbReference type="HOGENOM" id="CLU_030276_0_0_1"/>
<evidence type="ECO:0000256" key="6">
    <source>
        <dbReference type="ARBA" id="ARBA00023295"/>
    </source>
</evidence>
<comment type="similarity">
    <text evidence="2">Belongs to the PGA52 family.</text>
</comment>
<evidence type="ECO:0000313" key="11">
    <source>
        <dbReference type="Proteomes" id="UP000006753"/>
    </source>
</evidence>
<dbReference type="FunCoup" id="K1XZI2">
    <property type="interactions" value="35"/>
</dbReference>
<dbReference type="InterPro" id="IPR018807">
    <property type="entry name" value="YJL171C/Tos1_N"/>
</dbReference>
<dbReference type="AlphaFoldDB" id="K1XZI2"/>
<dbReference type="EMBL" id="JH921434">
    <property type="protein sequence ID" value="EKD18219.1"/>
    <property type="molecule type" value="Genomic_DNA"/>
</dbReference>
<dbReference type="Pfam" id="PF10290">
    <property type="entry name" value="YJL171C_Tos1_N"/>
    <property type="match status" value="1"/>
</dbReference>
<protein>
    <recommendedName>
        <fullName evidence="3">glucan endo-1,3-beta-D-glucosidase</fullName>
        <ecNumber evidence="3">3.2.1.39</ecNumber>
    </recommendedName>
</protein>
<keyword evidence="5" id="KW-0378">Hydrolase</keyword>
<evidence type="ECO:0000256" key="1">
    <source>
        <dbReference type="ARBA" id="ARBA00000382"/>
    </source>
</evidence>
<evidence type="ECO:0000256" key="5">
    <source>
        <dbReference type="ARBA" id="ARBA00022801"/>
    </source>
</evidence>
<comment type="catalytic activity">
    <reaction evidence="1">
        <text>Hydrolysis of (1-&gt;3)-beta-D-glucosidic linkages in (1-&gt;3)-beta-D-glucans.</text>
        <dbReference type="EC" id="3.2.1.39"/>
    </reaction>
</comment>
<accession>K1XZI2</accession>
<keyword evidence="6" id="KW-0326">Glycosidase</keyword>
<dbReference type="KEGG" id="mbe:MBM_03991"/>
<evidence type="ECO:0000259" key="8">
    <source>
        <dbReference type="Pfam" id="PF10287"/>
    </source>
</evidence>
<organism evidence="10 11">
    <name type="scientific">Marssonina brunnea f. sp. multigermtubi (strain MB_m1)</name>
    <name type="common">Marssonina leaf spot fungus</name>
    <dbReference type="NCBI Taxonomy" id="1072389"/>
    <lineage>
        <taxon>Eukaryota</taxon>
        <taxon>Fungi</taxon>
        <taxon>Dikarya</taxon>
        <taxon>Ascomycota</taxon>
        <taxon>Pezizomycotina</taxon>
        <taxon>Leotiomycetes</taxon>
        <taxon>Helotiales</taxon>
        <taxon>Drepanopezizaceae</taxon>
        <taxon>Drepanopeziza</taxon>
    </lineage>
</organism>
<gene>
    <name evidence="10" type="ORF">MBM_03991</name>
</gene>